<comment type="caution">
    <text evidence="1">The sequence shown here is derived from an EMBL/GenBank/DDBJ whole genome shotgun (WGS) entry which is preliminary data.</text>
</comment>
<dbReference type="EMBL" id="JARJCN010000075">
    <property type="protein sequence ID" value="KAJ7077142.1"/>
    <property type="molecule type" value="Genomic_DNA"/>
</dbReference>
<evidence type="ECO:0000313" key="1">
    <source>
        <dbReference type="EMBL" id="KAJ7077142.1"/>
    </source>
</evidence>
<organism evidence="1 2">
    <name type="scientific">Mycena belliarum</name>
    <dbReference type="NCBI Taxonomy" id="1033014"/>
    <lineage>
        <taxon>Eukaryota</taxon>
        <taxon>Fungi</taxon>
        <taxon>Dikarya</taxon>
        <taxon>Basidiomycota</taxon>
        <taxon>Agaricomycotina</taxon>
        <taxon>Agaricomycetes</taxon>
        <taxon>Agaricomycetidae</taxon>
        <taxon>Agaricales</taxon>
        <taxon>Marasmiineae</taxon>
        <taxon>Mycenaceae</taxon>
        <taxon>Mycena</taxon>
    </lineage>
</organism>
<keyword evidence="2" id="KW-1185">Reference proteome</keyword>
<accession>A0AAD6TRP3</accession>
<dbReference type="AlphaFoldDB" id="A0AAD6TRP3"/>
<name>A0AAD6TRP3_9AGAR</name>
<reference evidence="1" key="1">
    <citation type="submission" date="2023-03" db="EMBL/GenBank/DDBJ databases">
        <title>Massive genome expansion in bonnet fungi (Mycena s.s.) driven by repeated elements and novel gene families across ecological guilds.</title>
        <authorList>
            <consortium name="Lawrence Berkeley National Laboratory"/>
            <person name="Harder C.B."/>
            <person name="Miyauchi S."/>
            <person name="Viragh M."/>
            <person name="Kuo A."/>
            <person name="Thoen E."/>
            <person name="Andreopoulos B."/>
            <person name="Lu D."/>
            <person name="Skrede I."/>
            <person name="Drula E."/>
            <person name="Henrissat B."/>
            <person name="Morin E."/>
            <person name="Kohler A."/>
            <person name="Barry K."/>
            <person name="LaButti K."/>
            <person name="Morin E."/>
            <person name="Salamov A."/>
            <person name="Lipzen A."/>
            <person name="Mereny Z."/>
            <person name="Hegedus B."/>
            <person name="Baldrian P."/>
            <person name="Stursova M."/>
            <person name="Weitz H."/>
            <person name="Taylor A."/>
            <person name="Grigoriev I.V."/>
            <person name="Nagy L.G."/>
            <person name="Martin F."/>
            <person name="Kauserud H."/>
        </authorList>
    </citation>
    <scope>NUCLEOTIDE SEQUENCE</scope>
    <source>
        <strain evidence="1">CBHHK173m</strain>
    </source>
</reference>
<gene>
    <name evidence="1" type="ORF">B0H15DRAFT_915449</name>
</gene>
<sequence>MAQSPAGTPLSSLAAWSAQHIRDVFEAPSDELSRRAIDATFSPGLAGSINGAALDFNGLCQLVAAMRANVRGGLEVEWTHAEDVPDDALNRDGQLIGAYIIRGIWKRDQGSELLGEYERHKTVDVRIESQSSQLSSDSRLIVRLGVVAIDVPVDQRTSDRALKS</sequence>
<protein>
    <submittedName>
        <fullName evidence="1">Uncharacterized protein</fullName>
    </submittedName>
</protein>
<proteinExistence type="predicted"/>
<dbReference type="Proteomes" id="UP001222325">
    <property type="component" value="Unassembled WGS sequence"/>
</dbReference>
<evidence type="ECO:0000313" key="2">
    <source>
        <dbReference type="Proteomes" id="UP001222325"/>
    </source>
</evidence>